<dbReference type="InterPro" id="IPR020546">
    <property type="entry name" value="ATP_synth_F1_dsu/esu_N"/>
</dbReference>
<feature type="coiled-coil region" evidence="11">
    <location>
        <begin position="79"/>
        <end position="136"/>
    </location>
</feature>
<evidence type="ECO:0000256" key="3">
    <source>
        <dbReference type="ARBA" id="ARBA00005712"/>
    </source>
</evidence>
<comment type="subunit">
    <text evidence="9 10">F-type ATPases have 2 components, CF(1) - the catalytic core - and CF(0) - the membrane proton channel. CF(1) has five subunits: alpha(3), beta(3), gamma(1), delta(1), epsilon(1). CF(0) has three main subunits: a, b and c.</text>
</comment>
<evidence type="ECO:0000256" key="2">
    <source>
        <dbReference type="ARBA" id="ARBA00004184"/>
    </source>
</evidence>
<dbReference type="CDD" id="cd12152">
    <property type="entry name" value="F1-ATPase_delta"/>
    <property type="match status" value="1"/>
</dbReference>
<dbReference type="Proteomes" id="UP001207337">
    <property type="component" value="Unassembled WGS sequence"/>
</dbReference>
<evidence type="ECO:0000256" key="1">
    <source>
        <dbReference type="ARBA" id="ARBA00003543"/>
    </source>
</evidence>
<organism evidence="14 15">
    <name type="scientific">Fodinibius salicampi</name>
    <dbReference type="NCBI Taxonomy" id="1920655"/>
    <lineage>
        <taxon>Bacteria</taxon>
        <taxon>Pseudomonadati</taxon>
        <taxon>Balneolota</taxon>
        <taxon>Balneolia</taxon>
        <taxon>Balneolales</taxon>
        <taxon>Balneolaceae</taxon>
        <taxon>Fodinibius</taxon>
    </lineage>
</organism>
<comment type="function">
    <text evidence="1 9">Produces ATP from ADP in the presence of a proton gradient across the membrane.</text>
</comment>
<keyword evidence="7 9" id="KW-0139">CF(1)</keyword>
<dbReference type="InterPro" id="IPR020547">
    <property type="entry name" value="ATP_synth_F1_esu_C"/>
</dbReference>
<evidence type="ECO:0000313" key="14">
    <source>
        <dbReference type="EMBL" id="MCW9711686.1"/>
    </source>
</evidence>
<sequence length="141" mass="15343">MTSFKAQILTPEGSLLDEEVTGVKLPGTMGSFEVKTLHANIMSTLEVGEVVVRKATGEEQHFAITGGFVEVVDNHLHLLAEAAESVEEIDVERAKAAKERARERLASASEDDSIDKKRAKKALERAENRIKLAADVTVSTQ</sequence>
<proteinExistence type="inferred from homology"/>
<comment type="subcellular location">
    <subcellularLocation>
        <location evidence="9">Cell membrane</location>
        <topology evidence="9">Peripheral membrane protein</topology>
    </subcellularLocation>
    <subcellularLocation>
        <location evidence="2">Endomembrane system</location>
        <topology evidence="2">Peripheral membrane protein</topology>
    </subcellularLocation>
</comment>
<keyword evidence="6 9" id="KW-0472">Membrane</keyword>
<comment type="similarity">
    <text evidence="3 9 10">Belongs to the ATPase epsilon chain family.</text>
</comment>
<reference evidence="14 15" key="1">
    <citation type="submission" date="2021-11" db="EMBL/GenBank/DDBJ databases">
        <title>Aliifidinibius sp. nov., a new bacterium isolated from saline soil.</title>
        <authorList>
            <person name="Galisteo C."/>
            <person name="De La Haba R."/>
            <person name="Sanchez-Porro C."/>
            <person name="Ventosa A."/>
        </authorList>
    </citation>
    <scope>NUCLEOTIDE SEQUENCE [LARGE SCALE GENOMIC DNA]</scope>
    <source>
        <strain evidence="14 15">KACC 190600</strain>
    </source>
</reference>
<keyword evidence="9" id="KW-0375">Hydrogen ion transport</keyword>
<evidence type="ECO:0000256" key="4">
    <source>
        <dbReference type="ARBA" id="ARBA00022448"/>
    </source>
</evidence>
<evidence type="ECO:0000256" key="10">
    <source>
        <dbReference type="RuleBase" id="RU003656"/>
    </source>
</evidence>
<evidence type="ECO:0000256" key="11">
    <source>
        <dbReference type="SAM" id="Coils"/>
    </source>
</evidence>
<dbReference type="Pfam" id="PF02823">
    <property type="entry name" value="ATP-synt_DE_N"/>
    <property type="match status" value="1"/>
</dbReference>
<dbReference type="RefSeq" id="WP_265787107.1">
    <property type="nucleotide sequence ID" value="NZ_BAABRS010000001.1"/>
</dbReference>
<keyword evidence="11" id="KW-0175">Coiled coil</keyword>
<dbReference type="Gene3D" id="1.20.5.440">
    <property type="entry name" value="ATP synthase delta/epsilon subunit, C-terminal domain"/>
    <property type="match status" value="1"/>
</dbReference>
<evidence type="ECO:0000313" key="15">
    <source>
        <dbReference type="Proteomes" id="UP001207337"/>
    </source>
</evidence>
<feature type="domain" description="ATP synthase F1 complex delta/epsilon subunit N-terminal" evidence="13">
    <location>
        <begin position="4"/>
        <end position="83"/>
    </location>
</feature>
<dbReference type="InterPro" id="IPR036771">
    <property type="entry name" value="ATPsynth_dsu/esu_N"/>
</dbReference>
<gene>
    <name evidence="9 14" type="primary">atpC</name>
    <name evidence="14" type="ORF">LQ318_02110</name>
</gene>
<comment type="caution">
    <text evidence="14">The sequence shown here is derived from an EMBL/GenBank/DDBJ whole genome shotgun (WGS) entry which is preliminary data.</text>
</comment>
<keyword evidence="8 9" id="KW-0066">ATP synthesis</keyword>
<dbReference type="HAMAP" id="MF_00530">
    <property type="entry name" value="ATP_synth_epsil_bac"/>
    <property type="match status" value="1"/>
</dbReference>
<dbReference type="EMBL" id="JAJNDC010000001">
    <property type="protein sequence ID" value="MCW9711686.1"/>
    <property type="molecule type" value="Genomic_DNA"/>
</dbReference>
<feature type="domain" description="ATP synthase epsilon subunit C-terminal" evidence="12">
    <location>
        <begin position="87"/>
        <end position="133"/>
    </location>
</feature>
<evidence type="ECO:0000259" key="12">
    <source>
        <dbReference type="Pfam" id="PF00401"/>
    </source>
</evidence>
<evidence type="ECO:0000256" key="7">
    <source>
        <dbReference type="ARBA" id="ARBA00023196"/>
    </source>
</evidence>
<name>A0ABT3PUZ8_9BACT</name>
<keyword evidence="4 9" id="KW-0813">Transport</keyword>
<dbReference type="InterPro" id="IPR001469">
    <property type="entry name" value="ATP_synth_F1_dsu/esu"/>
</dbReference>
<evidence type="ECO:0000256" key="8">
    <source>
        <dbReference type="ARBA" id="ARBA00023310"/>
    </source>
</evidence>
<dbReference type="PANTHER" id="PTHR13822">
    <property type="entry name" value="ATP SYNTHASE DELTA/EPSILON CHAIN"/>
    <property type="match status" value="1"/>
</dbReference>
<dbReference type="PANTHER" id="PTHR13822:SF10">
    <property type="entry name" value="ATP SYNTHASE EPSILON CHAIN, CHLOROPLASTIC"/>
    <property type="match status" value="1"/>
</dbReference>
<evidence type="ECO:0000256" key="5">
    <source>
        <dbReference type="ARBA" id="ARBA00023065"/>
    </source>
</evidence>
<dbReference type="SUPFAM" id="SSF51344">
    <property type="entry name" value="Epsilon subunit of F1F0-ATP synthase N-terminal domain"/>
    <property type="match status" value="1"/>
</dbReference>
<protein>
    <recommendedName>
        <fullName evidence="9">ATP synthase epsilon chain</fullName>
    </recommendedName>
    <alternativeName>
        <fullName evidence="9">ATP synthase F1 sector epsilon subunit</fullName>
    </alternativeName>
    <alternativeName>
        <fullName evidence="9">F-ATPase epsilon subunit</fullName>
    </alternativeName>
</protein>
<evidence type="ECO:0000256" key="9">
    <source>
        <dbReference type="HAMAP-Rule" id="MF_00530"/>
    </source>
</evidence>
<evidence type="ECO:0000259" key="13">
    <source>
        <dbReference type="Pfam" id="PF02823"/>
    </source>
</evidence>
<evidence type="ECO:0000256" key="6">
    <source>
        <dbReference type="ARBA" id="ARBA00023136"/>
    </source>
</evidence>
<keyword evidence="9" id="KW-1003">Cell membrane</keyword>
<accession>A0ABT3PUZ8</accession>
<dbReference type="Gene3D" id="2.60.15.10">
    <property type="entry name" value="F0F1 ATP synthase delta/epsilon subunit, N-terminal"/>
    <property type="match status" value="1"/>
</dbReference>
<dbReference type="NCBIfam" id="TIGR01216">
    <property type="entry name" value="ATP_synt_epsi"/>
    <property type="match status" value="1"/>
</dbReference>
<keyword evidence="15" id="KW-1185">Reference proteome</keyword>
<keyword evidence="5 9" id="KW-0406">Ion transport</keyword>
<dbReference type="Pfam" id="PF00401">
    <property type="entry name" value="ATP-synt_DE"/>
    <property type="match status" value="1"/>
</dbReference>